<reference evidence="2" key="1">
    <citation type="submission" date="2020-11" db="EMBL/GenBank/DDBJ databases">
        <title>Adaptations for nitrogen fixation in a non-lichenized fungal sporocarp promotes dispersal by wood-feeding termites.</title>
        <authorList>
            <consortium name="DOE Joint Genome Institute"/>
            <person name="Koch R.A."/>
            <person name="Yoon G."/>
            <person name="Arayal U."/>
            <person name="Lail K."/>
            <person name="Amirebrahimi M."/>
            <person name="Labutti K."/>
            <person name="Lipzen A."/>
            <person name="Riley R."/>
            <person name="Barry K."/>
            <person name="Henrissat B."/>
            <person name="Grigoriev I.V."/>
            <person name="Herr J.R."/>
            <person name="Aime M.C."/>
        </authorList>
    </citation>
    <scope>NUCLEOTIDE SEQUENCE</scope>
    <source>
        <strain evidence="2">MCA 3950</strain>
    </source>
</reference>
<feature type="region of interest" description="Disordered" evidence="1">
    <location>
        <begin position="124"/>
        <end position="168"/>
    </location>
</feature>
<keyword evidence="3" id="KW-1185">Reference proteome</keyword>
<organism evidence="2 3">
    <name type="scientific">Guyanagaster necrorhizus</name>
    <dbReference type="NCBI Taxonomy" id="856835"/>
    <lineage>
        <taxon>Eukaryota</taxon>
        <taxon>Fungi</taxon>
        <taxon>Dikarya</taxon>
        <taxon>Basidiomycota</taxon>
        <taxon>Agaricomycotina</taxon>
        <taxon>Agaricomycetes</taxon>
        <taxon>Agaricomycetidae</taxon>
        <taxon>Agaricales</taxon>
        <taxon>Marasmiineae</taxon>
        <taxon>Physalacriaceae</taxon>
        <taxon>Guyanagaster</taxon>
    </lineage>
</organism>
<comment type="caution">
    <text evidence="2">The sequence shown here is derived from an EMBL/GenBank/DDBJ whole genome shotgun (WGS) entry which is preliminary data.</text>
</comment>
<evidence type="ECO:0000313" key="2">
    <source>
        <dbReference type="EMBL" id="KAG7439863.1"/>
    </source>
</evidence>
<name>A0A9P8AL51_9AGAR</name>
<protein>
    <submittedName>
        <fullName evidence="2">Uncharacterized protein</fullName>
    </submittedName>
</protein>
<dbReference type="EMBL" id="MU250582">
    <property type="protein sequence ID" value="KAG7439863.1"/>
    <property type="molecule type" value="Genomic_DNA"/>
</dbReference>
<feature type="compositionally biased region" description="Basic and acidic residues" evidence="1">
    <location>
        <begin position="158"/>
        <end position="168"/>
    </location>
</feature>
<dbReference type="OrthoDB" id="3261690at2759"/>
<evidence type="ECO:0000256" key="1">
    <source>
        <dbReference type="SAM" id="MobiDB-lite"/>
    </source>
</evidence>
<feature type="compositionally biased region" description="Basic and acidic residues" evidence="1">
    <location>
        <begin position="124"/>
        <end position="148"/>
    </location>
</feature>
<dbReference type="RefSeq" id="XP_043033363.1">
    <property type="nucleotide sequence ID" value="XM_043178064.1"/>
</dbReference>
<dbReference type="AlphaFoldDB" id="A0A9P8AL51"/>
<proteinExistence type="predicted"/>
<sequence>MPEKSYDYRPDLPPQDRIYDEQYPEHAGTFLNQVLQQYVSDMLQKVGWVKCGWEHSPLTQNERRMVDILRKEDLPRSAVRLIWNPWIENWRFDITSGHMPALRNVEEWEEREDEEEIMSIIEREEREKQKEMDMQEREDHILRERREEEESSEDEAEPDIRRQITDEREPITMEGNRGMLLGEPIVSPNEDLRAPIAASPLHCTSRYHFYDGLAVGTGVSWSSSKSTLLTYGGFQWTYHDGFNPQRELEEYVQNDSFLYASSMKYMSLNLKFTCLSFGMVYTMRPHWARIRAGEYENEPSSRLLNHRRDDYSMRNARICTNSAVLRSTCERRHGSHFFVLAQKYELSKGTYELIMGAFNSVQKLV</sequence>
<dbReference type="GeneID" id="66100351"/>
<gene>
    <name evidence="2" type="ORF">BT62DRAFT_1013412</name>
</gene>
<accession>A0A9P8AL51</accession>
<dbReference type="Proteomes" id="UP000812287">
    <property type="component" value="Unassembled WGS sequence"/>
</dbReference>
<evidence type="ECO:0000313" key="3">
    <source>
        <dbReference type="Proteomes" id="UP000812287"/>
    </source>
</evidence>